<dbReference type="PANTHER" id="PTHR42776">
    <property type="entry name" value="SERINE PEPTIDASE S9 FAMILY MEMBER"/>
    <property type="match status" value="1"/>
</dbReference>
<dbReference type="PANTHER" id="PTHR42776:SF27">
    <property type="entry name" value="DIPEPTIDYL PEPTIDASE FAMILY MEMBER 6"/>
    <property type="match status" value="1"/>
</dbReference>
<dbReference type="InterPro" id="IPR011042">
    <property type="entry name" value="6-blade_b-propeller_TolB-like"/>
</dbReference>
<evidence type="ECO:0000313" key="4">
    <source>
        <dbReference type="EMBL" id="GGB64485.1"/>
    </source>
</evidence>
<dbReference type="InterPro" id="IPR029058">
    <property type="entry name" value="AB_hydrolase_fold"/>
</dbReference>
<proteinExistence type="predicted"/>
<comment type="caution">
    <text evidence="4">The sequence shown here is derived from an EMBL/GenBank/DDBJ whole genome shotgun (WGS) entry which is preliminary data.</text>
</comment>
<dbReference type="Proteomes" id="UP000615760">
    <property type="component" value="Unassembled WGS sequence"/>
</dbReference>
<dbReference type="RefSeq" id="WP_229665859.1">
    <property type="nucleotide sequence ID" value="NZ_BMJE01000001.1"/>
</dbReference>
<name>A0ABQ1JBL3_9FLAO</name>
<dbReference type="Gene3D" id="2.120.10.30">
    <property type="entry name" value="TolB, C-terminal domain"/>
    <property type="match status" value="2"/>
</dbReference>
<keyword evidence="5" id="KW-1185">Reference proteome</keyword>
<dbReference type="EMBL" id="BMJE01000001">
    <property type="protein sequence ID" value="GGB64485.1"/>
    <property type="molecule type" value="Genomic_DNA"/>
</dbReference>
<organism evidence="4 5">
    <name type="scientific">Flavobacterium suaedae</name>
    <dbReference type="NCBI Taxonomy" id="1767027"/>
    <lineage>
        <taxon>Bacteria</taxon>
        <taxon>Pseudomonadati</taxon>
        <taxon>Bacteroidota</taxon>
        <taxon>Flavobacteriia</taxon>
        <taxon>Flavobacteriales</taxon>
        <taxon>Flavobacteriaceae</taxon>
        <taxon>Flavobacterium</taxon>
    </lineage>
</organism>
<dbReference type="SUPFAM" id="SSF53474">
    <property type="entry name" value="alpha/beta-Hydrolases"/>
    <property type="match status" value="1"/>
</dbReference>
<feature type="transmembrane region" description="Helical" evidence="2">
    <location>
        <begin position="12"/>
        <end position="29"/>
    </location>
</feature>
<dbReference type="SUPFAM" id="SSF82171">
    <property type="entry name" value="DPP6 N-terminal domain-like"/>
    <property type="match status" value="1"/>
</dbReference>
<dbReference type="InterPro" id="IPR001375">
    <property type="entry name" value="Peptidase_S9_cat"/>
</dbReference>
<feature type="domain" description="Peptidase S9 prolyl oligopeptidase catalytic" evidence="3">
    <location>
        <begin position="684"/>
        <end position="865"/>
    </location>
</feature>
<evidence type="ECO:0000313" key="5">
    <source>
        <dbReference type="Proteomes" id="UP000615760"/>
    </source>
</evidence>
<keyword evidence="2" id="KW-0472">Membrane</keyword>
<protein>
    <submittedName>
        <fullName evidence="4">Acylaminoacyl-peptidase</fullName>
    </submittedName>
</protein>
<evidence type="ECO:0000256" key="2">
    <source>
        <dbReference type="SAM" id="Phobius"/>
    </source>
</evidence>
<gene>
    <name evidence="4" type="ORF">GCM10007424_00470</name>
</gene>
<keyword evidence="1" id="KW-0378">Hydrolase</keyword>
<keyword evidence="2" id="KW-1133">Transmembrane helix</keyword>
<dbReference type="Pfam" id="PF00326">
    <property type="entry name" value="Peptidase_S9"/>
    <property type="match status" value="1"/>
</dbReference>
<accession>A0ABQ1JBL3</accession>
<evidence type="ECO:0000256" key="1">
    <source>
        <dbReference type="ARBA" id="ARBA00022801"/>
    </source>
</evidence>
<keyword evidence="2" id="KW-0812">Transmembrane</keyword>
<sequence length="877" mass="99198">MNCPVSPLKVVYSTFAVLIFGLVSCPLWGQALPKKKLTDADYHLWGTLQPEAVSATGKWASYYMTNDRGNDTLFVKSTSSAAKYAFPNATQGCFNGDSQFLFTVVAGGMELLDTNTGKSTMMPDAECGSFTCDQRYLVTYERVDKKERALLIRTAGGSVRDTIHNVSSYAWNTAKDALAYVVRNAKESHIYVLPFTGRKKSITVMEAGTYNIHTLTWSSDDRYLLFYGDADTSTAQENILCCYQLKNGQLFRLTPSHAKGFPKGMAIGKDRSRALKISDDGKKVFFGLKGHNDTPWVEDEYVQLWNGNDKRLYPEAKAYRSDEFYELAVWWPLSGKVRKITGKDDSFVMLAGSQNYALTGSSINYDPQYKGVKDMDLYLTELSTGKTELLLRKQPTAISQLRTSPDGNFIYYYRGSDWWSYSVSMKKHFNLTSGIATVFDTGSMDPANQLEVYGLGGYTKDRELLVYDYYDIWALSSDGKAFRRLTKGRENNVQYRIVPENQWQVPYNYSGASLETIDPAKPVWLRTFDINTGVWGYSVLHKTTTETFTDGFSASRLITAGDDSSYIFINQRFDLPPQLIYGESTGRHVMVYQSNPHHFHYSWGKSVLIQYKTQNEKTLNTALYYPADYDEKKKYPMIVYIYDIVSRDINSYVNPALRNNYGFNIAHLTANGYLVLKPDIMYAKGNTGKSAVECVEAAVRAARSWADIDTSAIGLFGHSFGGYETNFIVSHSDIFAAAVSGSAVSDVVSAYFSVHTDSNTADMWRYEIQQYRLGSMLYDNPDIYLDNSPILFADKVKTPLLLFAGKMDGNVRHEQSIEMYLALRRLNKTTALLLYPKEGHVLFDSAAQEDLTIRVGEWFDYFLKKEYSHDWITKGVK</sequence>
<reference evidence="5" key="1">
    <citation type="journal article" date="2019" name="Int. J. Syst. Evol. Microbiol.">
        <title>The Global Catalogue of Microorganisms (GCM) 10K type strain sequencing project: providing services to taxonomists for standard genome sequencing and annotation.</title>
        <authorList>
            <consortium name="The Broad Institute Genomics Platform"/>
            <consortium name="The Broad Institute Genome Sequencing Center for Infectious Disease"/>
            <person name="Wu L."/>
            <person name="Ma J."/>
        </authorList>
    </citation>
    <scope>NUCLEOTIDE SEQUENCE [LARGE SCALE GENOMIC DNA]</scope>
    <source>
        <strain evidence="5">CGMCC 1.15461</strain>
    </source>
</reference>
<dbReference type="Gene3D" id="3.40.50.1820">
    <property type="entry name" value="alpha/beta hydrolase"/>
    <property type="match status" value="1"/>
</dbReference>
<evidence type="ECO:0000259" key="3">
    <source>
        <dbReference type="Pfam" id="PF00326"/>
    </source>
</evidence>